<evidence type="ECO:0000259" key="3">
    <source>
        <dbReference type="Pfam" id="PF00425"/>
    </source>
</evidence>
<dbReference type="GO" id="GO:0009396">
    <property type="term" value="P:folic acid-containing compound biosynthetic process"/>
    <property type="evidence" value="ECO:0007669"/>
    <property type="project" value="InterPro"/>
</dbReference>
<dbReference type="InterPro" id="IPR015890">
    <property type="entry name" value="Chorismate_C"/>
</dbReference>
<dbReference type="InterPro" id="IPR005802">
    <property type="entry name" value="ADC_synth_comp_1"/>
</dbReference>
<reference evidence="5 6" key="1">
    <citation type="submission" date="2014-06" db="EMBL/GenBank/DDBJ databases">
        <title>Whole Genome Sequences of Three Symbiotic Endozoicomonas Bacteria.</title>
        <authorList>
            <person name="Neave M.J."/>
            <person name="Apprill A."/>
            <person name="Voolstra C.R."/>
        </authorList>
    </citation>
    <scope>NUCLEOTIDE SEQUENCE [LARGE SCALE GENOMIC DNA]</scope>
    <source>
        <strain evidence="5 6">DSM 22380</strain>
    </source>
</reference>
<feature type="domain" description="Anthranilate synthase component I N-terminal" evidence="4">
    <location>
        <begin position="27"/>
        <end position="158"/>
    </location>
</feature>
<accession>A0A081KC45</accession>
<protein>
    <recommendedName>
        <fullName evidence="1">aminodeoxychorismate synthase</fullName>
        <ecNumber evidence="1">2.6.1.85</ecNumber>
    </recommendedName>
</protein>
<dbReference type="InterPro" id="IPR005801">
    <property type="entry name" value="ADC_synthase"/>
</dbReference>
<comment type="caution">
    <text evidence="5">The sequence shown here is derived from an EMBL/GenBank/DDBJ whole genome shotgun (WGS) entry which is preliminary data.</text>
</comment>
<dbReference type="InterPro" id="IPR006805">
    <property type="entry name" value="Anth_synth_I_N"/>
</dbReference>
<name>A0A081KC45_9GAMM</name>
<dbReference type="GO" id="GO:0046820">
    <property type="term" value="F:4-amino-4-deoxychorismate synthase activity"/>
    <property type="evidence" value="ECO:0007669"/>
    <property type="project" value="UniProtKB-EC"/>
</dbReference>
<dbReference type="STRING" id="305900.GV64_14100"/>
<gene>
    <name evidence="5" type="primary">pabB</name>
    <name evidence="5" type="ORF">GV64_14100</name>
</gene>
<dbReference type="AlphaFoldDB" id="A0A081KC45"/>
<dbReference type="PRINTS" id="PR00095">
    <property type="entry name" value="ANTSNTHASEI"/>
</dbReference>
<proteinExistence type="predicted"/>
<evidence type="ECO:0000259" key="4">
    <source>
        <dbReference type="Pfam" id="PF04715"/>
    </source>
</evidence>
<dbReference type="Gene3D" id="3.60.120.10">
    <property type="entry name" value="Anthranilate synthase"/>
    <property type="match status" value="1"/>
</dbReference>
<dbReference type="GO" id="GO:0000162">
    <property type="term" value="P:L-tryptophan biosynthetic process"/>
    <property type="evidence" value="ECO:0007669"/>
    <property type="project" value="TreeGrafter"/>
</dbReference>
<dbReference type="RefSeq" id="WP_020583425.1">
    <property type="nucleotide sequence ID" value="NZ_JOJP01000001.1"/>
</dbReference>
<dbReference type="SUPFAM" id="SSF56322">
    <property type="entry name" value="ADC synthase"/>
    <property type="match status" value="1"/>
</dbReference>
<keyword evidence="5" id="KW-0032">Aminotransferase</keyword>
<dbReference type="PANTHER" id="PTHR11236:SF50">
    <property type="entry name" value="AMINODEOXYCHORISMATE SYNTHASE COMPONENT 1"/>
    <property type="match status" value="1"/>
</dbReference>
<feature type="domain" description="Chorismate-utilising enzyme C-terminal" evidence="3">
    <location>
        <begin position="202"/>
        <end position="454"/>
    </location>
</feature>
<evidence type="ECO:0000256" key="1">
    <source>
        <dbReference type="ARBA" id="ARBA00013139"/>
    </source>
</evidence>
<dbReference type="InterPro" id="IPR019999">
    <property type="entry name" value="Anth_synth_I-like"/>
</dbReference>
<evidence type="ECO:0000313" key="6">
    <source>
        <dbReference type="Proteomes" id="UP000027997"/>
    </source>
</evidence>
<dbReference type="EC" id="2.6.1.85" evidence="1"/>
<dbReference type="NCBIfam" id="TIGR00553">
    <property type="entry name" value="pabB"/>
    <property type="match status" value="1"/>
</dbReference>
<dbReference type="Pfam" id="PF00425">
    <property type="entry name" value="Chorismate_bind"/>
    <property type="match status" value="1"/>
</dbReference>
<dbReference type="EMBL" id="JOJP01000001">
    <property type="protein sequence ID" value="KEI71721.1"/>
    <property type="molecule type" value="Genomic_DNA"/>
</dbReference>
<keyword evidence="6" id="KW-1185">Reference proteome</keyword>
<sequence length="466" mass="52644">MKTLTILELEYKDDTSLYFEHFINLPYPCFLDSSAFDGNQAIYKDHFSRYDIMTASPELHFTFTSEGDLIIEDLIQQKTETLSDTEPFSQLSNRLHDMSKVDNAGLPFVGGMVGFWGYELCEYLEPGRIDHRDISTPLMSVGLYQWALISDHKERQTCLVFHPDISESLKNEILSTIDQMGIHSERSPFKLLNRFAPTQSPTEYQAAFQKIQDYIAAGDCYEVNLTQRFTASYSGNSWEAFKRLRTVTKAPYSAYISRPDLTILSHSPEQFIRLENGYVSTNPIKGTRPRGNIPEEDRAIAEELQHSQKDQSENLMIVDLLRNDLGKVCKTGTVSVPRLFALESYANVHHLVSTIKGQLMENHDAFDLLRSTFPGGSITGAPKIRAMEIIRELEPVARTVYCGSIGYISCDGNMDTSITIRTILAKDGELHCWGGGAIVADSNCDDEYQESITKVRNLMNTLETCL</sequence>
<organism evidence="5 6">
    <name type="scientific">Endozoicomonas elysicola</name>
    <dbReference type="NCBI Taxonomy" id="305900"/>
    <lineage>
        <taxon>Bacteria</taxon>
        <taxon>Pseudomonadati</taxon>
        <taxon>Pseudomonadota</taxon>
        <taxon>Gammaproteobacteria</taxon>
        <taxon>Oceanospirillales</taxon>
        <taxon>Endozoicomonadaceae</taxon>
        <taxon>Endozoicomonas</taxon>
    </lineage>
</organism>
<evidence type="ECO:0000313" key="5">
    <source>
        <dbReference type="EMBL" id="KEI71721.1"/>
    </source>
</evidence>
<keyword evidence="2 5" id="KW-0808">Transferase</keyword>
<dbReference type="Pfam" id="PF04715">
    <property type="entry name" value="Anth_synt_I_N"/>
    <property type="match status" value="1"/>
</dbReference>
<dbReference type="PANTHER" id="PTHR11236">
    <property type="entry name" value="AMINOBENZOATE/ANTHRANILATE SYNTHASE"/>
    <property type="match status" value="1"/>
</dbReference>
<dbReference type="eggNOG" id="COG0147">
    <property type="taxonomic scope" value="Bacteria"/>
</dbReference>
<evidence type="ECO:0000256" key="2">
    <source>
        <dbReference type="ARBA" id="ARBA00022679"/>
    </source>
</evidence>
<dbReference type="Proteomes" id="UP000027997">
    <property type="component" value="Unassembled WGS sequence"/>
</dbReference>